<dbReference type="OrthoDB" id="36975at2"/>
<evidence type="ECO:0000313" key="1">
    <source>
        <dbReference type="EMBL" id="GAT63332.1"/>
    </source>
</evidence>
<dbReference type="InterPro" id="IPR036866">
    <property type="entry name" value="RibonucZ/Hydroxyglut_hydro"/>
</dbReference>
<name>A0A171A6L0_9BACT</name>
<sequence>MEIFLNDLRYMKLTYVFHSCFVIESTDITLIFDYYKDSANNWLMRHLPDLKGKVYVFASHAHHDHFNKEILEWSTVRKDIQYIFSKDILDEKQCLSSDGFFLNKGGVYQDDRIYVKAYGSTDQGVSFYVEAGGKKIFHAGDFNDWHWKEESTPEEIADAERFYQDELNILAGEVPVLDVAMFPLDPRLGADFADGVILFLQRIKTGLLVPMHCQGEHTFINCFGAKAQNYDSQYFFIEKEEDSFEF</sequence>
<dbReference type="PANTHER" id="PTHR42967">
    <property type="entry name" value="METAL DEPENDENT HYDROLASE"/>
    <property type="match status" value="1"/>
</dbReference>
<dbReference type="STRING" id="681398.PJIAN_3653"/>
<dbReference type="Proteomes" id="UP000076586">
    <property type="component" value="Unassembled WGS sequence"/>
</dbReference>
<proteinExistence type="predicted"/>
<organism evidence="1 2">
    <name type="scientific">Paludibacter jiangxiensis</name>
    <dbReference type="NCBI Taxonomy" id="681398"/>
    <lineage>
        <taxon>Bacteria</taxon>
        <taxon>Pseudomonadati</taxon>
        <taxon>Bacteroidota</taxon>
        <taxon>Bacteroidia</taxon>
        <taxon>Bacteroidales</taxon>
        <taxon>Paludibacteraceae</taxon>
        <taxon>Paludibacter</taxon>
    </lineage>
</organism>
<reference evidence="2" key="2">
    <citation type="journal article" date="2017" name="Genome Announc.">
        <title>Draft genome sequence of Paludibacter jiangxiensis NM7(T), a propionate-producing fermentative bacterium.</title>
        <authorList>
            <person name="Qiu Y.-L."/>
            <person name="Tourlousse D.M."/>
            <person name="Matsuura N."/>
            <person name="Ohashi A."/>
            <person name="Sekiguchi Y."/>
        </authorList>
    </citation>
    <scope>NUCLEOTIDE SEQUENCE [LARGE SCALE GENOMIC DNA]</scope>
    <source>
        <strain evidence="2">NM7</strain>
    </source>
</reference>
<protein>
    <submittedName>
        <fullName evidence="1">L-ascorbate metabolism protein UlaG, beta-lactamase superfamily</fullName>
    </submittedName>
</protein>
<dbReference type="SUPFAM" id="SSF56281">
    <property type="entry name" value="Metallo-hydrolase/oxidoreductase"/>
    <property type="match status" value="1"/>
</dbReference>
<dbReference type="AlphaFoldDB" id="A0A171A6L0"/>
<keyword evidence="2" id="KW-1185">Reference proteome</keyword>
<accession>A0A171A6L0</accession>
<comment type="caution">
    <text evidence="1">The sequence shown here is derived from an EMBL/GenBank/DDBJ whole genome shotgun (WGS) entry which is preliminary data.</text>
</comment>
<dbReference type="EMBL" id="BDCR01000003">
    <property type="protein sequence ID" value="GAT63332.1"/>
    <property type="molecule type" value="Genomic_DNA"/>
</dbReference>
<reference evidence="2" key="1">
    <citation type="submission" date="2016-04" db="EMBL/GenBank/DDBJ databases">
        <title>Draft genome sequence of Paludibacter jiangxiensis strain NM7.</title>
        <authorList>
            <person name="Qiu Y."/>
            <person name="Matsuura N."/>
            <person name="Ohashi A."/>
            <person name="Tourlousse M.D."/>
            <person name="Sekiguchi Y."/>
        </authorList>
    </citation>
    <scope>NUCLEOTIDE SEQUENCE [LARGE SCALE GENOMIC DNA]</scope>
    <source>
        <strain evidence="2">NM7</strain>
    </source>
</reference>
<dbReference type="Gene3D" id="3.60.15.10">
    <property type="entry name" value="Ribonuclease Z/Hydroxyacylglutathione hydrolase-like"/>
    <property type="match status" value="1"/>
</dbReference>
<dbReference type="PANTHER" id="PTHR42967:SF1">
    <property type="entry name" value="MBL FOLD METALLO-HYDROLASE"/>
    <property type="match status" value="1"/>
</dbReference>
<dbReference type="Pfam" id="PF13483">
    <property type="entry name" value="Lactamase_B_3"/>
    <property type="match status" value="1"/>
</dbReference>
<dbReference type="RefSeq" id="WP_084252356.1">
    <property type="nucleotide sequence ID" value="NZ_BDCR01000003.1"/>
</dbReference>
<gene>
    <name evidence="1" type="ORF">PJIAN_3653</name>
</gene>
<evidence type="ECO:0000313" key="2">
    <source>
        <dbReference type="Proteomes" id="UP000076586"/>
    </source>
</evidence>